<gene>
    <name evidence="1" type="ORF">C7999DRAFT_44950</name>
</gene>
<evidence type="ECO:0000313" key="1">
    <source>
        <dbReference type="EMBL" id="KAK4243175.1"/>
    </source>
</evidence>
<organism evidence="1 2">
    <name type="scientific">Corynascus novoguineensis</name>
    <dbReference type="NCBI Taxonomy" id="1126955"/>
    <lineage>
        <taxon>Eukaryota</taxon>
        <taxon>Fungi</taxon>
        <taxon>Dikarya</taxon>
        <taxon>Ascomycota</taxon>
        <taxon>Pezizomycotina</taxon>
        <taxon>Sordariomycetes</taxon>
        <taxon>Sordariomycetidae</taxon>
        <taxon>Sordariales</taxon>
        <taxon>Chaetomiaceae</taxon>
        <taxon>Corynascus</taxon>
    </lineage>
</organism>
<reference evidence="1" key="2">
    <citation type="submission" date="2023-05" db="EMBL/GenBank/DDBJ databases">
        <authorList>
            <consortium name="Lawrence Berkeley National Laboratory"/>
            <person name="Steindorff A."/>
            <person name="Hensen N."/>
            <person name="Bonometti L."/>
            <person name="Westerberg I."/>
            <person name="Brannstrom I.O."/>
            <person name="Guillou S."/>
            <person name="Cros-Aarteil S."/>
            <person name="Calhoun S."/>
            <person name="Haridas S."/>
            <person name="Kuo A."/>
            <person name="Mondo S."/>
            <person name="Pangilinan J."/>
            <person name="Riley R."/>
            <person name="Labutti K."/>
            <person name="Andreopoulos B."/>
            <person name="Lipzen A."/>
            <person name="Chen C."/>
            <person name="Yanf M."/>
            <person name="Daum C."/>
            <person name="Ng V."/>
            <person name="Clum A."/>
            <person name="Ohm R."/>
            <person name="Martin F."/>
            <person name="Silar P."/>
            <person name="Natvig D."/>
            <person name="Lalanne C."/>
            <person name="Gautier V."/>
            <person name="Ament-Velasquez S.L."/>
            <person name="Kruys A."/>
            <person name="Hutchinson M.I."/>
            <person name="Powell A.J."/>
            <person name="Barry K."/>
            <person name="Miller A.N."/>
            <person name="Grigoriev I.V."/>
            <person name="Debuchy R."/>
            <person name="Gladieux P."/>
            <person name="Thoren M.H."/>
            <person name="Johannesson H."/>
        </authorList>
    </citation>
    <scope>NUCLEOTIDE SEQUENCE</scope>
    <source>
        <strain evidence="1">CBS 359.72</strain>
    </source>
</reference>
<reference evidence="1" key="1">
    <citation type="journal article" date="2023" name="Mol. Phylogenet. Evol.">
        <title>Genome-scale phylogeny and comparative genomics of the fungal order Sordariales.</title>
        <authorList>
            <person name="Hensen N."/>
            <person name="Bonometti L."/>
            <person name="Westerberg I."/>
            <person name="Brannstrom I.O."/>
            <person name="Guillou S."/>
            <person name="Cros-Aarteil S."/>
            <person name="Calhoun S."/>
            <person name="Haridas S."/>
            <person name="Kuo A."/>
            <person name="Mondo S."/>
            <person name="Pangilinan J."/>
            <person name="Riley R."/>
            <person name="LaButti K."/>
            <person name="Andreopoulos B."/>
            <person name="Lipzen A."/>
            <person name="Chen C."/>
            <person name="Yan M."/>
            <person name="Daum C."/>
            <person name="Ng V."/>
            <person name="Clum A."/>
            <person name="Steindorff A."/>
            <person name="Ohm R.A."/>
            <person name="Martin F."/>
            <person name="Silar P."/>
            <person name="Natvig D.O."/>
            <person name="Lalanne C."/>
            <person name="Gautier V."/>
            <person name="Ament-Velasquez S.L."/>
            <person name="Kruys A."/>
            <person name="Hutchinson M.I."/>
            <person name="Powell A.J."/>
            <person name="Barry K."/>
            <person name="Miller A.N."/>
            <person name="Grigoriev I.V."/>
            <person name="Debuchy R."/>
            <person name="Gladieux P."/>
            <person name="Hiltunen Thoren M."/>
            <person name="Johannesson H."/>
        </authorList>
    </citation>
    <scope>NUCLEOTIDE SEQUENCE</scope>
    <source>
        <strain evidence="1">CBS 359.72</strain>
    </source>
</reference>
<dbReference type="AlphaFoldDB" id="A0AAN7CJZ0"/>
<protein>
    <recommendedName>
        <fullName evidence="3">Protein kinase domain-containing protein</fullName>
    </recommendedName>
</protein>
<sequence length="253" mass="29088">MYYQIRTLPIGLERLDTSFGDVGNLGGFEKKDDTDDELLLQNDKPPLEFRLRNRLVVAKKAKLLLGTVYRLELKRPPLLIALIQRFASLCPWARARWPEWFLPPAEAEFKTEKQAYDVLKPIQGTIVPHFYGEAVYDGSPALILSLIEGETLTHLWRNLPEQVLEQRLKEALRPLTSYGVHYTDAKLDNFMMLNDGRLMVFDFEQVKLGSTRSWKESPNRANVGSVMRGLKMRRQHLNRQQARGGPAWTGPRG</sequence>
<keyword evidence="2" id="KW-1185">Reference proteome</keyword>
<evidence type="ECO:0000313" key="2">
    <source>
        <dbReference type="Proteomes" id="UP001303647"/>
    </source>
</evidence>
<evidence type="ECO:0008006" key="3">
    <source>
        <dbReference type="Google" id="ProtNLM"/>
    </source>
</evidence>
<dbReference type="InterPro" id="IPR011009">
    <property type="entry name" value="Kinase-like_dom_sf"/>
</dbReference>
<name>A0AAN7CJZ0_9PEZI</name>
<dbReference type="EMBL" id="MU857856">
    <property type="protein sequence ID" value="KAK4243175.1"/>
    <property type="molecule type" value="Genomic_DNA"/>
</dbReference>
<proteinExistence type="predicted"/>
<dbReference type="SUPFAM" id="SSF56112">
    <property type="entry name" value="Protein kinase-like (PK-like)"/>
    <property type="match status" value="1"/>
</dbReference>
<accession>A0AAN7CJZ0</accession>
<dbReference type="Proteomes" id="UP001303647">
    <property type="component" value="Unassembled WGS sequence"/>
</dbReference>
<comment type="caution">
    <text evidence="1">The sequence shown here is derived from an EMBL/GenBank/DDBJ whole genome shotgun (WGS) entry which is preliminary data.</text>
</comment>